<dbReference type="AlphaFoldDB" id="A0A517YU55"/>
<dbReference type="InterPro" id="IPR013424">
    <property type="entry name" value="Ice-binding_C"/>
</dbReference>
<evidence type="ECO:0000256" key="1">
    <source>
        <dbReference type="SAM" id="SignalP"/>
    </source>
</evidence>
<sequence precursor="true">MLSIKPIITHAICAAALLTAHSAQASNLFVNAGFEDGTDPWVLVESEVQPWDDKAKTGTNTLFIKTFLSNTSAFQSVDVTAGSGYQFDANFLFEDSTADIIGLSGKLIINWLNDDTLLSSDEAAIDFPAAANVYSLSSLLAAAPDTANKADVGFVFTHPGEQLPGGALSVFGDDFSFTAVEIPEPASIALLSLAGLLTLSRKR</sequence>
<feature type="signal peptide" evidence="1">
    <location>
        <begin position="1"/>
        <end position="25"/>
    </location>
</feature>
<name>A0A517YU55_9BACT</name>
<feature type="chain" id="PRO_5022228891" description="PEP-CTERM protein-sorting domain-containing protein" evidence="1">
    <location>
        <begin position="26"/>
        <end position="203"/>
    </location>
</feature>
<dbReference type="EMBL" id="CP036425">
    <property type="protein sequence ID" value="QDU33692.1"/>
    <property type="molecule type" value="Genomic_DNA"/>
</dbReference>
<proteinExistence type="predicted"/>
<reference evidence="2 3" key="1">
    <citation type="submission" date="2019-02" db="EMBL/GenBank/DDBJ databases">
        <title>Deep-cultivation of Planctomycetes and their phenomic and genomic characterization uncovers novel biology.</title>
        <authorList>
            <person name="Wiegand S."/>
            <person name="Jogler M."/>
            <person name="Boedeker C."/>
            <person name="Pinto D."/>
            <person name="Vollmers J."/>
            <person name="Rivas-Marin E."/>
            <person name="Kohn T."/>
            <person name="Peeters S.H."/>
            <person name="Heuer A."/>
            <person name="Rast P."/>
            <person name="Oberbeckmann S."/>
            <person name="Bunk B."/>
            <person name="Jeske O."/>
            <person name="Meyerdierks A."/>
            <person name="Storesund J.E."/>
            <person name="Kallscheuer N."/>
            <person name="Luecker S."/>
            <person name="Lage O.M."/>
            <person name="Pohl T."/>
            <person name="Merkel B.J."/>
            <person name="Hornburger P."/>
            <person name="Mueller R.-W."/>
            <person name="Bruemmer F."/>
            <person name="Labrenz M."/>
            <person name="Spormann A.M."/>
            <person name="Op den Camp H."/>
            <person name="Overmann J."/>
            <person name="Amann R."/>
            <person name="Jetten M.S.M."/>
            <person name="Mascher T."/>
            <person name="Medema M.H."/>
            <person name="Devos D.P."/>
            <person name="Kaster A.-K."/>
            <person name="Ovreas L."/>
            <person name="Rohde M."/>
            <person name="Galperin M.Y."/>
            <person name="Jogler C."/>
        </authorList>
    </citation>
    <scope>NUCLEOTIDE SEQUENCE [LARGE SCALE GENOMIC DNA]</scope>
    <source>
        <strain evidence="2 3">KS4</strain>
    </source>
</reference>
<gene>
    <name evidence="2" type="ORF">KS4_17480</name>
</gene>
<evidence type="ECO:0000313" key="3">
    <source>
        <dbReference type="Proteomes" id="UP000317369"/>
    </source>
</evidence>
<dbReference type="Gene3D" id="2.60.120.260">
    <property type="entry name" value="Galactose-binding domain-like"/>
    <property type="match status" value="1"/>
</dbReference>
<dbReference type="KEGG" id="pcor:KS4_17480"/>
<dbReference type="NCBIfam" id="TIGR02595">
    <property type="entry name" value="PEP_CTERM"/>
    <property type="match status" value="1"/>
</dbReference>
<accession>A0A517YU55</accession>
<evidence type="ECO:0008006" key="4">
    <source>
        <dbReference type="Google" id="ProtNLM"/>
    </source>
</evidence>
<evidence type="ECO:0000313" key="2">
    <source>
        <dbReference type="EMBL" id="QDU33692.1"/>
    </source>
</evidence>
<dbReference type="Proteomes" id="UP000317369">
    <property type="component" value="Chromosome"/>
</dbReference>
<dbReference type="RefSeq" id="WP_145076930.1">
    <property type="nucleotide sequence ID" value="NZ_CP036425.1"/>
</dbReference>
<protein>
    <recommendedName>
        <fullName evidence="4">PEP-CTERM protein-sorting domain-containing protein</fullName>
    </recommendedName>
</protein>
<keyword evidence="1" id="KW-0732">Signal</keyword>
<organism evidence="2 3">
    <name type="scientific">Poriferisphaera corsica</name>
    <dbReference type="NCBI Taxonomy" id="2528020"/>
    <lineage>
        <taxon>Bacteria</taxon>
        <taxon>Pseudomonadati</taxon>
        <taxon>Planctomycetota</taxon>
        <taxon>Phycisphaerae</taxon>
        <taxon>Phycisphaerales</taxon>
        <taxon>Phycisphaeraceae</taxon>
        <taxon>Poriferisphaera</taxon>
    </lineage>
</organism>
<keyword evidence="3" id="KW-1185">Reference proteome</keyword>